<protein>
    <submittedName>
        <fullName evidence="2">Uncharacterized protein</fullName>
    </submittedName>
</protein>
<keyword evidence="3" id="KW-1185">Reference proteome</keyword>
<evidence type="ECO:0000313" key="2">
    <source>
        <dbReference type="EMBL" id="KAK4273834.1"/>
    </source>
</evidence>
<proteinExistence type="predicted"/>
<organism evidence="2 3">
    <name type="scientific">Acacia crassicarpa</name>
    <name type="common">northern wattle</name>
    <dbReference type="NCBI Taxonomy" id="499986"/>
    <lineage>
        <taxon>Eukaryota</taxon>
        <taxon>Viridiplantae</taxon>
        <taxon>Streptophyta</taxon>
        <taxon>Embryophyta</taxon>
        <taxon>Tracheophyta</taxon>
        <taxon>Spermatophyta</taxon>
        <taxon>Magnoliopsida</taxon>
        <taxon>eudicotyledons</taxon>
        <taxon>Gunneridae</taxon>
        <taxon>Pentapetalae</taxon>
        <taxon>rosids</taxon>
        <taxon>fabids</taxon>
        <taxon>Fabales</taxon>
        <taxon>Fabaceae</taxon>
        <taxon>Caesalpinioideae</taxon>
        <taxon>mimosoid clade</taxon>
        <taxon>Acacieae</taxon>
        <taxon>Acacia</taxon>
    </lineage>
</organism>
<dbReference type="Proteomes" id="UP001293593">
    <property type="component" value="Unassembled WGS sequence"/>
</dbReference>
<sequence>MFRLTLQLSSFLQGSNSGSSSMVHLCSFSTPAISNQIERQAIAIHFQSLYLVLRKHSKAVGFGFSLLLLTNHTLMLTLWMF</sequence>
<evidence type="ECO:0000256" key="1">
    <source>
        <dbReference type="SAM" id="Phobius"/>
    </source>
</evidence>
<gene>
    <name evidence="2" type="ORF">QN277_017153</name>
</gene>
<keyword evidence="1" id="KW-1133">Transmembrane helix</keyword>
<dbReference type="AlphaFoldDB" id="A0AAE1MQ61"/>
<comment type="caution">
    <text evidence="2">The sequence shown here is derived from an EMBL/GenBank/DDBJ whole genome shotgun (WGS) entry which is preliminary data.</text>
</comment>
<accession>A0AAE1MQ61</accession>
<keyword evidence="1" id="KW-0472">Membrane</keyword>
<name>A0AAE1MQ61_9FABA</name>
<evidence type="ECO:0000313" key="3">
    <source>
        <dbReference type="Proteomes" id="UP001293593"/>
    </source>
</evidence>
<feature type="transmembrane region" description="Helical" evidence="1">
    <location>
        <begin position="59"/>
        <end position="79"/>
    </location>
</feature>
<reference evidence="2" key="1">
    <citation type="submission" date="2023-10" db="EMBL/GenBank/DDBJ databases">
        <title>Chromosome-level genome of the transformable northern wattle, Acacia crassicarpa.</title>
        <authorList>
            <person name="Massaro I."/>
            <person name="Sinha N.R."/>
            <person name="Poethig S."/>
            <person name="Leichty A.R."/>
        </authorList>
    </citation>
    <scope>NUCLEOTIDE SEQUENCE</scope>
    <source>
        <strain evidence="2">Acra3RX</strain>
        <tissue evidence="2">Leaf</tissue>
    </source>
</reference>
<keyword evidence="1" id="KW-0812">Transmembrane</keyword>
<dbReference type="EMBL" id="JAWXYG010000004">
    <property type="protein sequence ID" value="KAK4273834.1"/>
    <property type="molecule type" value="Genomic_DNA"/>
</dbReference>